<keyword evidence="3" id="KW-1185">Reference proteome</keyword>
<dbReference type="GeneID" id="73902273"/>
<feature type="region of interest" description="Disordered" evidence="1">
    <location>
        <begin position="1"/>
        <end position="26"/>
    </location>
</feature>
<evidence type="ECO:0000313" key="3">
    <source>
        <dbReference type="Proteomes" id="UP001595846"/>
    </source>
</evidence>
<organism evidence="2 3">
    <name type="scientific">Halovivax cerinus</name>
    <dbReference type="NCBI Taxonomy" id="1487865"/>
    <lineage>
        <taxon>Archaea</taxon>
        <taxon>Methanobacteriati</taxon>
        <taxon>Methanobacteriota</taxon>
        <taxon>Stenosarchaea group</taxon>
        <taxon>Halobacteria</taxon>
        <taxon>Halobacteriales</taxon>
        <taxon>Natrialbaceae</taxon>
        <taxon>Halovivax</taxon>
    </lineage>
</organism>
<comment type="caution">
    <text evidence="2">The sequence shown here is derived from an EMBL/GenBank/DDBJ whole genome shotgun (WGS) entry which is preliminary data.</text>
</comment>
<proteinExistence type="predicted"/>
<evidence type="ECO:0008006" key="4">
    <source>
        <dbReference type="Google" id="ProtNLM"/>
    </source>
</evidence>
<reference evidence="2 3" key="1">
    <citation type="journal article" date="2019" name="Int. J. Syst. Evol. Microbiol.">
        <title>The Global Catalogue of Microorganisms (GCM) 10K type strain sequencing project: providing services to taxonomists for standard genome sequencing and annotation.</title>
        <authorList>
            <consortium name="The Broad Institute Genomics Platform"/>
            <consortium name="The Broad Institute Genome Sequencing Center for Infectious Disease"/>
            <person name="Wu L."/>
            <person name="Ma J."/>
        </authorList>
    </citation>
    <scope>NUCLEOTIDE SEQUENCE [LARGE SCALE GENOMIC DNA]</scope>
    <source>
        <strain evidence="2 3">IBRC-M 10256</strain>
    </source>
</reference>
<sequence>MTEGIRAYVAKRATSPDDERETDERSATALYSCGNCERTYITEGMTDCPRCGEAVDREPSFAELGLAVDR</sequence>
<feature type="compositionally biased region" description="Basic and acidic residues" evidence="1">
    <location>
        <begin position="14"/>
        <end position="26"/>
    </location>
</feature>
<gene>
    <name evidence="2" type="ORF">ACFOUR_14895</name>
</gene>
<accession>A0ABD5NSB1</accession>
<dbReference type="RefSeq" id="WP_256533160.1">
    <property type="nucleotide sequence ID" value="NZ_CP101824.1"/>
</dbReference>
<protein>
    <recommendedName>
        <fullName evidence="4">Small CPxCG-related zinc finger protein</fullName>
    </recommendedName>
</protein>
<evidence type="ECO:0000313" key="2">
    <source>
        <dbReference type="EMBL" id="MFC3959648.1"/>
    </source>
</evidence>
<dbReference type="AlphaFoldDB" id="A0ABD5NSB1"/>
<evidence type="ECO:0000256" key="1">
    <source>
        <dbReference type="SAM" id="MobiDB-lite"/>
    </source>
</evidence>
<dbReference type="EMBL" id="JBHSAQ010000013">
    <property type="protein sequence ID" value="MFC3959648.1"/>
    <property type="molecule type" value="Genomic_DNA"/>
</dbReference>
<dbReference type="Proteomes" id="UP001595846">
    <property type="component" value="Unassembled WGS sequence"/>
</dbReference>
<name>A0ABD5NSB1_9EURY</name>